<dbReference type="PANTHER" id="PTHR33525">
    <property type="match status" value="1"/>
</dbReference>
<keyword evidence="2" id="KW-0808">Transferase</keyword>
<keyword evidence="2" id="KW-0418">Kinase</keyword>
<dbReference type="RefSeq" id="WP_107938761.1">
    <property type="nucleotide sequence ID" value="NZ_QANS01000001.1"/>
</dbReference>
<dbReference type="InterPro" id="IPR013976">
    <property type="entry name" value="HDOD"/>
</dbReference>
<dbReference type="Gene3D" id="1.10.3210.10">
    <property type="entry name" value="Hypothetical protein af1432"/>
    <property type="match status" value="1"/>
</dbReference>
<proteinExistence type="predicted"/>
<dbReference type="SUPFAM" id="SSF109604">
    <property type="entry name" value="HD-domain/PDEase-like"/>
    <property type="match status" value="1"/>
</dbReference>
<organism evidence="2 3">
    <name type="scientific">Stenotrophobium rhamnosiphilum</name>
    <dbReference type="NCBI Taxonomy" id="2029166"/>
    <lineage>
        <taxon>Bacteria</taxon>
        <taxon>Pseudomonadati</taxon>
        <taxon>Pseudomonadota</taxon>
        <taxon>Gammaproteobacteria</taxon>
        <taxon>Nevskiales</taxon>
        <taxon>Nevskiaceae</taxon>
        <taxon>Stenotrophobium</taxon>
    </lineage>
</organism>
<evidence type="ECO:0000259" key="1">
    <source>
        <dbReference type="PROSITE" id="PS51833"/>
    </source>
</evidence>
<accession>A0A2T5MKG4</accession>
<dbReference type="EMBL" id="QANS01000001">
    <property type="protein sequence ID" value="PTU33054.1"/>
    <property type="molecule type" value="Genomic_DNA"/>
</dbReference>
<dbReference type="GO" id="GO:0016301">
    <property type="term" value="F:kinase activity"/>
    <property type="evidence" value="ECO:0007669"/>
    <property type="project" value="UniProtKB-KW"/>
</dbReference>
<dbReference type="Pfam" id="PF08668">
    <property type="entry name" value="HDOD"/>
    <property type="match status" value="1"/>
</dbReference>
<feature type="domain" description="HDOD" evidence="1">
    <location>
        <begin position="23"/>
        <end position="210"/>
    </location>
</feature>
<dbReference type="PROSITE" id="PS51833">
    <property type="entry name" value="HDOD"/>
    <property type="match status" value="1"/>
</dbReference>
<sequence length="280" mass="31051">MSKIEERLMNAVREGIAKDRLPLPTLPEVALRIQELARDKNVTASRMAAEISRDPATAARLLRIANSSAQRSIRKIDNLQMAVARLGIDLTNSIVTTLTMSQLFRARSELVGRFLKASWVRSQEIAAMSHVMAAHFTVLKPELAMLAGLTHEIGVLPILRLADDFPEINEDPAALERVLQQLHPRTGCLVLRVWNFPPEIVDVPMLHLDFSRRHDGPADYADVVTVANLQSHVGQNTALADIDRTRVPAFQKLDISPEVDVLEGGDIHDELQESYALLAA</sequence>
<evidence type="ECO:0000313" key="2">
    <source>
        <dbReference type="EMBL" id="PTU33054.1"/>
    </source>
</evidence>
<evidence type="ECO:0000313" key="3">
    <source>
        <dbReference type="Proteomes" id="UP000244248"/>
    </source>
</evidence>
<protein>
    <submittedName>
        <fullName evidence="2">Histidine kinase</fullName>
    </submittedName>
</protein>
<dbReference type="InterPro" id="IPR052340">
    <property type="entry name" value="RNase_Y/CdgJ"/>
</dbReference>
<name>A0A2T5MKG4_9GAMM</name>
<dbReference type="Proteomes" id="UP000244248">
    <property type="component" value="Unassembled WGS sequence"/>
</dbReference>
<dbReference type="AlphaFoldDB" id="A0A2T5MKG4"/>
<dbReference type="PANTHER" id="PTHR33525:SF3">
    <property type="entry name" value="RIBONUCLEASE Y"/>
    <property type="match status" value="1"/>
</dbReference>
<gene>
    <name evidence="2" type="ORF">CJD38_02820</name>
</gene>
<comment type="caution">
    <text evidence="2">The sequence shown here is derived from an EMBL/GenBank/DDBJ whole genome shotgun (WGS) entry which is preliminary data.</text>
</comment>
<dbReference type="OrthoDB" id="598113at2"/>
<reference evidence="2 3" key="1">
    <citation type="submission" date="2018-04" db="EMBL/GenBank/DDBJ databases">
        <title>Novel species isolated from glacier.</title>
        <authorList>
            <person name="Liu Q."/>
            <person name="Xin Y.-H."/>
        </authorList>
    </citation>
    <scope>NUCLEOTIDE SEQUENCE [LARGE SCALE GENOMIC DNA]</scope>
    <source>
        <strain evidence="2 3">GT1R17</strain>
    </source>
</reference>
<keyword evidence="3" id="KW-1185">Reference proteome</keyword>